<evidence type="ECO:0000313" key="4">
    <source>
        <dbReference type="Proteomes" id="UP000887023"/>
    </source>
</evidence>
<evidence type="ECO:0000313" key="3">
    <source>
        <dbReference type="EMBL" id="QXQ13418.1"/>
    </source>
</evidence>
<dbReference type="Proteomes" id="UP000887023">
    <property type="component" value="Chromosome"/>
</dbReference>
<evidence type="ECO:0000259" key="2">
    <source>
        <dbReference type="Pfam" id="PF18970"/>
    </source>
</evidence>
<dbReference type="EMBL" id="CP079105">
    <property type="protein sequence ID" value="QXQ13418.1"/>
    <property type="molecule type" value="Genomic_DNA"/>
</dbReference>
<accession>A0ABX8S6E2</accession>
<proteinExistence type="predicted"/>
<name>A0ABX8S6E2_9ACTN</name>
<keyword evidence="4" id="KW-1185">Reference proteome</keyword>
<feature type="compositionally biased region" description="Acidic residues" evidence="1">
    <location>
        <begin position="60"/>
        <end position="69"/>
    </location>
</feature>
<reference evidence="3" key="1">
    <citation type="submission" date="2021-07" db="EMBL/GenBank/DDBJ databases">
        <title>Candidatus Kaistella beijingensis sp. nov. isolated from a municipal wastewater treatment plant is involved in sludge foaming.</title>
        <authorList>
            <person name="Song Y."/>
            <person name="Liu S.-J."/>
        </authorList>
    </citation>
    <scope>NUCLEOTIDE SEQUENCE</scope>
    <source>
        <strain evidence="3">DSM 43998</strain>
    </source>
</reference>
<feature type="region of interest" description="Disordered" evidence="1">
    <location>
        <begin position="1"/>
        <end position="88"/>
    </location>
</feature>
<organism evidence="3 4">
    <name type="scientific">Skermania pinensis</name>
    <dbReference type="NCBI Taxonomy" id="39122"/>
    <lineage>
        <taxon>Bacteria</taxon>
        <taxon>Bacillati</taxon>
        <taxon>Actinomycetota</taxon>
        <taxon>Actinomycetes</taxon>
        <taxon>Mycobacteriales</taxon>
        <taxon>Gordoniaceae</taxon>
        <taxon>Skermania</taxon>
    </lineage>
</organism>
<evidence type="ECO:0000256" key="1">
    <source>
        <dbReference type="SAM" id="MobiDB-lite"/>
    </source>
</evidence>
<dbReference type="Pfam" id="PF18970">
    <property type="entry name" value="DUF5709"/>
    <property type="match status" value="1"/>
</dbReference>
<gene>
    <name evidence="3" type="ORF">KV203_16475</name>
</gene>
<dbReference type="RefSeq" id="WP_157079938.1">
    <property type="nucleotide sequence ID" value="NZ_CBCRUZ010000030.1"/>
</dbReference>
<dbReference type="InterPro" id="IPR043763">
    <property type="entry name" value="DUF5709"/>
</dbReference>
<sequence>MDAMGSDDGEYEGVQIDEDDQLQPEDSLTDQDLDDVLDRGYSPPDRWRDPVENESLDERLAEEEPDVDPFAEPAQPDESGAEVGARRSGRLVAADEGAESDLIGFDVGIDGAAASAEEAAVHTVETD</sequence>
<protein>
    <recommendedName>
        <fullName evidence="2">DUF5709 domain-containing protein</fullName>
    </recommendedName>
</protein>
<feature type="compositionally biased region" description="Acidic residues" evidence="1">
    <location>
        <begin position="1"/>
        <end position="35"/>
    </location>
</feature>
<feature type="compositionally biased region" description="Basic and acidic residues" evidence="1">
    <location>
        <begin position="45"/>
        <end position="59"/>
    </location>
</feature>
<feature type="domain" description="DUF5709" evidence="2">
    <location>
        <begin position="82"/>
        <end position="125"/>
    </location>
</feature>